<reference evidence="1 2" key="1">
    <citation type="journal article" date="2018" name="Sci. Rep.">
        <title>Genomic signatures of local adaptation to the degree of environmental predictability in rotifers.</title>
        <authorList>
            <person name="Franch-Gras L."/>
            <person name="Hahn C."/>
            <person name="Garcia-Roger E.M."/>
            <person name="Carmona M.J."/>
            <person name="Serra M."/>
            <person name="Gomez A."/>
        </authorList>
    </citation>
    <scope>NUCLEOTIDE SEQUENCE [LARGE SCALE GENOMIC DNA]</scope>
    <source>
        <strain evidence="1">HYR1</strain>
    </source>
</reference>
<protein>
    <submittedName>
        <fullName evidence="1">Uncharacterized protein</fullName>
    </submittedName>
</protein>
<keyword evidence="2" id="KW-1185">Reference proteome</keyword>
<name>A0A3M7RKZ2_BRAPC</name>
<gene>
    <name evidence="1" type="ORF">BpHYR1_040424</name>
</gene>
<dbReference type="EMBL" id="REGN01003151">
    <property type="protein sequence ID" value="RNA24243.1"/>
    <property type="molecule type" value="Genomic_DNA"/>
</dbReference>
<dbReference type="Proteomes" id="UP000276133">
    <property type="component" value="Unassembled WGS sequence"/>
</dbReference>
<accession>A0A3M7RKZ2</accession>
<dbReference type="AlphaFoldDB" id="A0A3M7RKZ2"/>
<comment type="caution">
    <text evidence="1">The sequence shown here is derived from an EMBL/GenBank/DDBJ whole genome shotgun (WGS) entry which is preliminary data.</text>
</comment>
<evidence type="ECO:0000313" key="1">
    <source>
        <dbReference type="EMBL" id="RNA24243.1"/>
    </source>
</evidence>
<proteinExistence type="predicted"/>
<organism evidence="1 2">
    <name type="scientific">Brachionus plicatilis</name>
    <name type="common">Marine rotifer</name>
    <name type="synonym">Brachionus muelleri</name>
    <dbReference type="NCBI Taxonomy" id="10195"/>
    <lineage>
        <taxon>Eukaryota</taxon>
        <taxon>Metazoa</taxon>
        <taxon>Spiralia</taxon>
        <taxon>Gnathifera</taxon>
        <taxon>Rotifera</taxon>
        <taxon>Eurotatoria</taxon>
        <taxon>Monogononta</taxon>
        <taxon>Pseudotrocha</taxon>
        <taxon>Ploima</taxon>
        <taxon>Brachionidae</taxon>
        <taxon>Brachionus</taxon>
    </lineage>
</organism>
<evidence type="ECO:0000313" key="2">
    <source>
        <dbReference type="Proteomes" id="UP000276133"/>
    </source>
</evidence>
<sequence length="102" mass="12124">MTIQMENENVISNRLFELSERYVRAGLSHSILLVVRLVEEYREGFEARHIEYPTPLTDIIHWILRPCKVSSLDFINSLLNGIQNWIYYTKPLQLMSLQKQRC</sequence>